<feature type="disulfide bond" evidence="11">
    <location>
        <begin position="268"/>
        <end position="275"/>
    </location>
</feature>
<keyword evidence="8 11" id="KW-1015">Disulfide bond</keyword>
<evidence type="ECO:0000256" key="9">
    <source>
        <dbReference type="ARBA" id="ARBA00034045"/>
    </source>
</evidence>
<evidence type="ECO:0000256" key="8">
    <source>
        <dbReference type="ARBA" id="ARBA00023157"/>
    </source>
</evidence>
<dbReference type="Pfam" id="PF01083">
    <property type="entry name" value="Cutinase"/>
    <property type="match status" value="1"/>
</dbReference>
<feature type="active site" description="Nucleophile" evidence="10">
    <location>
        <position position="221"/>
    </location>
</feature>
<evidence type="ECO:0000256" key="10">
    <source>
        <dbReference type="PIRSR" id="PIRSR611150-1"/>
    </source>
</evidence>
<dbReference type="GO" id="GO:0050525">
    <property type="term" value="F:cutinase activity"/>
    <property type="evidence" value="ECO:0007669"/>
    <property type="project" value="UniProtKB-EC"/>
</dbReference>
<proteinExistence type="inferred from homology"/>
<dbReference type="EMBL" id="MU007188">
    <property type="protein sequence ID" value="KAF2415659.1"/>
    <property type="molecule type" value="Genomic_DNA"/>
</dbReference>
<dbReference type="GO" id="GO:0016052">
    <property type="term" value="P:carbohydrate catabolic process"/>
    <property type="evidence" value="ECO:0007669"/>
    <property type="project" value="TreeGrafter"/>
</dbReference>
<dbReference type="EC" id="3.1.1.74" evidence="3"/>
<name>A0A9P4NDJ7_9PEZI</name>
<evidence type="ECO:0000256" key="6">
    <source>
        <dbReference type="ARBA" id="ARBA00022729"/>
    </source>
</evidence>
<dbReference type="SUPFAM" id="SSF53474">
    <property type="entry name" value="alpha/beta-Hydrolases"/>
    <property type="match status" value="1"/>
</dbReference>
<dbReference type="Proteomes" id="UP000800235">
    <property type="component" value="Unassembled WGS sequence"/>
</dbReference>
<evidence type="ECO:0000256" key="4">
    <source>
        <dbReference type="ARBA" id="ARBA00022487"/>
    </source>
</evidence>
<comment type="similarity">
    <text evidence="2">Belongs to the cutinase family.</text>
</comment>
<evidence type="ECO:0000256" key="2">
    <source>
        <dbReference type="ARBA" id="ARBA00007534"/>
    </source>
</evidence>
<comment type="caution">
    <text evidence="13">The sequence shown here is derived from an EMBL/GenBank/DDBJ whole genome shotgun (WGS) entry which is preliminary data.</text>
</comment>
<dbReference type="GO" id="GO:0005576">
    <property type="term" value="C:extracellular region"/>
    <property type="evidence" value="ECO:0007669"/>
    <property type="project" value="UniProtKB-SubCell"/>
</dbReference>
<protein>
    <recommendedName>
        <fullName evidence="3">cutinase</fullName>
        <ecNumber evidence="3">3.1.1.74</ecNumber>
    </recommendedName>
</protein>
<reference evidence="13" key="1">
    <citation type="journal article" date="2020" name="Stud. Mycol.">
        <title>101 Dothideomycetes genomes: a test case for predicting lifestyles and emergence of pathogens.</title>
        <authorList>
            <person name="Haridas S."/>
            <person name="Albert R."/>
            <person name="Binder M."/>
            <person name="Bloem J."/>
            <person name="Labutti K."/>
            <person name="Salamov A."/>
            <person name="Andreopoulos B."/>
            <person name="Baker S."/>
            <person name="Barry K."/>
            <person name="Bills G."/>
            <person name="Bluhm B."/>
            <person name="Cannon C."/>
            <person name="Castanera R."/>
            <person name="Culley D."/>
            <person name="Daum C."/>
            <person name="Ezra D."/>
            <person name="Gonzalez J."/>
            <person name="Henrissat B."/>
            <person name="Kuo A."/>
            <person name="Liang C."/>
            <person name="Lipzen A."/>
            <person name="Lutzoni F."/>
            <person name="Magnuson J."/>
            <person name="Mondo S."/>
            <person name="Nolan M."/>
            <person name="Ohm R."/>
            <person name="Pangilinan J."/>
            <person name="Park H.-J."/>
            <person name="Ramirez L."/>
            <person name="Alfaro M."/>
            <person name="Sun H."/>
            <person name="Tritt A."/>
            <person name="Yoshinaga Y."/>
            <person name="Zwiers L.-H."/>
            <person name="Turgeon B."/>
            <person name="Goodwin S."/>
            <person name="Spatafora J."/>
            <person name="Crous P."/>
            <person name="Grigoriev I."/>
        </authorList>
    </citation>
    <scope>NUCLEOTIDE SEQUENCE</scope>
    <source>
        <strain evidence="13">CBS 130266</strain>
    </source>
</reference>
<evidence type="ECO:0000256" key="1">
    <source>
        <dbReference type="ARBA" id="ARBA00004613"/>
    </source>
</evidence>
<evidence type="ECO:0000256" key="7">
    <source>
        <dbReference type="ARBA" id="ARBA00022801"/>
    </source>
</evidence>
<comment type="subcellular location">
    <subcellularLocation>
        <location evidence="1">Secreted</location>
    </subcellularLocation>
</comment>
<evidence type="ECO:0000256" key="3">
    <source>
        <dbReference type="ARBA" id="ARBA00013095"/>
    </source>
</evidence>
<evidence type="ECO:0000313" key="14">
    <source>
        <dbReference type="Proteomes" id="UP000800235"/>
    </source>
</evidence>
<dbReference type="InterPro" id="IPR029058">
    <property type="entry name" value="AB_hydrolase_fold"/>
</dbReference>
<feature type="chain" id="PRO_5040204474" description="cutinase" evidence="12">
    <location>
        <begin position="19"/>
        <end position="309"/>
    </location>
</feature>
<keyword evidence="7" id="KW-0378">Hydrolase</keyword>
<dbReference type="OrthoDB" id="2975078at2759"/>
<dbReference type="PANTHER" id="PTHR48250">
    <property type="entry name" value="CUTINASE 2-RELATED"/>
    <property type="match status" value="1"/>
</dbReference>
<dbReference type="InterPro" id="IPR011150">
    <property type="entry name" value="Cutinase_monf"/>
</dbReference>
<evidence type="ECO:0000256" key="11">
    <source>
        <dbReference type="PIRSR" id="PIRSR611150-2"/>
    </source>
</evidence>
<dbReference type="AlphaFoldDB" id="A0A9P4NDJ7"/>
<evidence type="ECO:0000313" key="13">
    <source>
        <dbReference type="EMBL" id="KAF2415659.1"/>
    </source>
</evidence>
<organism evidence="13 14">
    <name type="scientific">Tothia fuscella</name>
    <dbReference type="NCBI Taxonomy" id="1048955"/>
    <lineage>
        <taxon>Eukaryota</taxon>
        <taxon>Fungi</taxon>
        <taxon>Dikarya</taxon>
        <taxon>Ascomycota</taxon>
        <taxon>Pezizomycotina</taxon>
        <taxon>Dothideomycetes</taxon>
        <taxon>Pleosporomycetidae</taxon>
        <taxon>Venturiales</taxon>
        <taxon>Cylindrosympodiaceae</taxon>
        <taxon>Tothia</taxon>
    </lineage>
</organism>
<feature type="active site" description="Proton donor/acceptor" evidence="10">
    <location>
        <position position="285"/>
    </location>
</feature>
<keyword evidence="14" id="KW-1185">Reference proteome</keyword>
<dbReference type="InterPro" id="IPR000675">
    <property type="entry name" value="Cutinase/axe"/>
</dbReference>
<sequence>MKLNSIFAVAALAKLSLANPIENQISRAEAAQVAQTAHDIDLQVIAANECKAQSCVLADTSGSSGLTPKLRAEGANDDDIKCIVKYNPLVGELLKENSSAIQNVTKQDTGVSSQLFGWLNNIWKPLIPNGETDKGDYTGACTKNILIISKGTMEPTEYGVTVGPVLKTGWDKTWTVVPVKYDPSVPGDYCVGLPGGMVAKDMINKAATKCPQSWQFLAGYSQGAMVVRNGVAYAEPSAKARVKGVVTFGDPFQGAPIKGYTGPIKTFCKIDDGVCGGNFELSAAHLSYPFDISISEAKAELKKWAAATQ</sequence>
<dbReference type="PANTHER" id="PTHR48250:SF3">
    <property type="entry name" value="CUTINASE 1-RELATED"/>
    <property type="match status" value="1"/>
</dbReference>
<gene>
    <name evidence="13" type="ORF">EJ08DRAFT_739716</name>
</gene>
<accession>A0A9P4NDJ7</accession>
<dbReference type="SMART" id="SM01110">
    <property type="entry name" value="Cutinase"/>
    <property type="match status" value="1"/>
</dbReference>
<comment type="catalytic activity">
    <reaction evidence="9">
        <text>cutin + H2O = cutin monomers.</text>
        <dbReference type="EC" id="3.1.1.74"/>
    </reaction>
</comment>
<evidence type="ECO:0000256" key="12">
    <source>
        <dbReference type="SAM" id="SignalP"/>
    </source>
</evidence>
<feature type="active site" evidence="10">
    <location>
        <position position="272"/>
    </location>
</feature>
<keyword evidence="6 12" id="KW-0732">Signal</keyword>
<keyword evidence="4" id="KW-0719">Serine esterase</keyword>
<evidence type="ECO:0000256" key="5">
    <source>
        <dbReference type="ARBA" id="ARBA00022525"/>
    </source>
</evidence>
<keyword evidence="5" id="KW-0964">Secreted</keyword>
<feature type="signal peptide" evidence="12">
    <location>
        <begin position="1"/>
        <end position="18"/>
    </location>
</feature>
<feature type="disulfide bond" evidence="11">
    <location>
        <begin position="141"/>
        <end position="210"/>
    </location>
</feature>
<dbReference type="Gene3D" id="3.40.50.1820">
    <property type="entry name" value="alpha/beta hydrolase"/>
    <property type="match status" value="1"/>
</dbReference>